<gene>
    <name evidence="4" type="ordered locus">PAB1334</name>
</gene>
<dbReference type="SUPFAM" id="SSF103039">
    <property type="entry name" value="CheC-like"/>
    <property type="match status" value="1"/>
</dbReference>
<dbReference type="EMBL" id="HE613800">
    <property type="protein sequence ID" value="CCE71006.1"/>
    <property type="molecule type" value="Genomic_DNA"/>
</dbReference>
<dbReference type="InterPro" id="IPR050992">
    <property type="entry name" value="CheZ_family_phosphatases"/>
</dbReference>
<evidence type="ECO:0000256" key="1">
    <source>
        <dbReference type="ARBA" id="ARBA00022500"/>
    </source>
</evidence>
<dbReference type="Proteomes" id="UP000009139">
    <property type="component" value="Chromosome"/>
</dbReference>
<dbReference type="STRING" id="272844.PAB1334"/>
<feature type="domain" description="Chemotaxis phosphatase CheX-like" evidence="3">
    <location>
        <begin position="63"/>
        <end position="141"/>
    </location>
</feature>
<dbReference type="PIR" id="B75002">
    <property type="entry name" value="B75002"/>
</dbReference>
<reference evidence="4" key="1">
    <citation type="submission" date="1999-07" db="EMBL/GenBank/DDBJ databases">
        <authorList>
            <person name="Genoscope"/>
        </authorList>
    </citation>
    <scope>NUCLEOTIDE SEQUENCE</scope>
    <source>
        <strain evidence="4">Orsay</strain>
    </source>
</reference>
<dbReference type="HOGENOM" id="CLU_087860_3_0_2"/>
<evidence type="ECO:0000313" key="7">
    <source>
        <dbReference type="Proteomes" id="UP000009139"/>
    </source>
</evidence>
<dbReference type="eggNOG" id="arCOG02381">
    <property type="taxonomic scope" value="Archaea"/>
</dbReference>
<dbReference type="GO" id="GO:0016787">
    <property type="term" value="F:hydrolase activity"/>
    <property type="evidence" value="ECO:0007669"/>
    <property type="project" value="UniProtKB-KW"/>
</dbReference>
<dbReference type="KEGG" id="pab:PAB1334"/>
<dbReference type="PATRIC" id="fig|272844.11.peg.1651"/>
<keyword evidence="6" id="KW-1185">Reference proteome</keyword>
<name>Q9UYF6_PYRAB</name>
<reference evidence="4 6" key="4">
    <citation type="journal article" date="2003" name="Mol. Microbiol.">
        <title>An integrated analysis of the genome of the hyperthermophilic archaeon Pyrococcus abyssi.</title>
        <authorList>
            <person name="Cohen G."/>
            <person name="Barbe V."/>
            <person name="Flament D."/>
            <person name="Galperin M."/>
            <person name="Heilig R."/>
            <person name="Ripp R."/>
            <person name="Lecompte O."/>
            <person name="Prieur D."/>
            <person name="Poch O."/>
            <person name="Quellerou J."/>
            <person name="Thierry J.C."/>
            <person name="Van der Oost J."/>
            <person name="Weissenbach J."/>
            <person name="Zivanovic Y."/>
            <person name="Forterre P."/>
        </authorList>
    </citation>
    <scope>NUCLEOTIDE SEQUENCE [LARGE SCALE GENOMIC DNA]</scope>
    <source>
        <strain evidence="6">GE5 / Orsay</strain>
        <strain evidence="4">Orsay</strain>
    </source>
</reference>
<dbReference type="InterPro" id="IPR028976">
    <property type="entry name" value="CheC-like_sf"/>
</dbReference>
<evidence type="ECO:0000256" key="2">
    <source>
        <dbReference type="ARBA" id="ARBA00022801"/>
    </source>
</evidence>
<evidence type="ECO:0000313" key="6">
    <source>
        <dbReference type="Proteomes" id="UP000000810"/>
    </source>
</evidence>
<dbReference type="Proteomes" id="UP000000810">
    <property type="component" value="Chromosome"/>
</dbReference>
<dbReference type="GO" id="GO:0006935">
    <property type="term" value="P:chemotaxis"/>
    <property type="evidence" value="ECO:0007669"/>
    <property type="project" value="UniProtKB-KW"/>
</dbReference>
<accession>Q9UYF6</accession>
<dbReference type="AlphaFoldDB" id="Q9UYF6"/>
<proteinExistence type="predicted"/>
<dbReference type="Pfam" id="PF13690">
    <property type="entry name" value="CheX"/>
    <property type="match status" value="1"/>
</dbReference>
<keyword evidence="5" id="KW-0808">Transferase</keyword>
<evidence type="ECO:0000313" key="5">
    <source>
        <dbReference type="EMBL" id="CCE71006.1"/>
    </source>
</evidence>
<evidence type="ECO:0000313" key="4">
    <source>
        <dbReference type="EMBL" id="CAB50456.1"/>
    </source>
</evidence>
<reference evidence="4" key="2">
    <citation type="journal article" date="2000" name="J. Mol. Biol.">
        <title>Archaeal homologs of eukaryotic methylation guide small nucleolar RNAs: lessons from the Pyrococcus genomes.</title>
        <authorList>
            <person name="Gaspin C."/>
            <person name="Cavaille J."/>
            <person name="Erauso G."/>
        </authorList>
    </citation>
    <scope>NUCLEOTIDE SEQUENCE</scope>
    <source>
        <strain evidence="4">Orsay</strain>
    </source>
</reference>
<reference evidence="4" key="3">
    <citation type="journal article" date="2001" name="Genome Res.">
        <title>Genome evolution at the genus level: comparison of three complete genomes of hyperthermophilic archaea.</title>
        <authorList>
            <person name="Lecompte O."/>
            <person name="Ripp R."/>
            <person name="Puzos-Barbe V."/>
            <person name="Duprat S."/>
            <person name="Heilig R."/>
            <person name="Dietrich J."/>
            <person name="Thierry J.C."/>
            <person name="Poch O."/>
        </authorList>
    </citation>
    <scope>NUCLEOTIDE SEQUENCE</scope>
    <source>
        <strain evidence="4">Orsay</strain>
    </source>
</reference>
<organism evidence="4 6">
    <name type="scientific">Pyrococcus abyssi (strain GE5 / Orsay)</name>
    <dbReference type="NCBI Taxonomy" id="272844"/>
    <lineage>
        <taxon>Archaea</taxon>
        <taxon>Methanobacteriati</taxon>
        <taxon>Methanobacteriota</taxon>
        <taxon>Thermococci</taxon>
        <taxon>Thermococcales</taxon>
        <taxon>Thermococcaceae</taxon>
        <taxon>Pyrococcus</taxon>
    </lineage>
</organism>
<dbReference type="CDD" id="cd17909">
    <property type="entry name" value="CheC_ClassI"/>
    <property type="match status" value="1"/>
</dbReference>
<keyword evidence="1" id="KW-0145">Chemotaxis</keyword>
<protein>
    <submittedName>
        <fullName evidence="4">CheC-1 chemotaxis protein cheC</fullName>
    </submittedName>
    <submittedName>
        <fullName evidence="5">Chea histidine kinase</fullName>
    </submittedName>
</protein>
<dbReference type="InterPro" id="IPR028051">
    <property type="entry name" value="CheX-like_dom"/>
</dbReference>
<dbReference type="EMBL" id="AJ248288">
    <property type="protein sequence ID" value="CAB50456.1"/>
    <property type="molecule type" value="Genomic_DNA"/>
</dbReference>
<dbReference type="RefSeq" id="WP_010868669.1">
    <property type="nucleotide sequence ID" value="NC_000868.1"/>
</dbReference>
<keyword evidence="2" id="KW-0378">Hydrolase</keyword>
<dbReference type="PANTHER" id="PTHR43693:SF1">
    <property type="entry name" value="PROTEIN PHOSPHATASE CHEZ"/>
    <property type="match status" value="1"/>
</dbReference>
<evidence type="ECO:0000259" key="3">
    <source>
        <dbReference type="Pfam" id="PF13690"/>
    </source>
</evidence>
<dbReference type="GO" id="GO:0016301">
    <property type="term" value="F:kinase activity"/>
    <property type="evidence" value="ECO:0007669"/>
    <property type="project" value="UniProtKB-KW"/>
</dbReference>
<dbReference type="OrthoDB" id="182374at2157"/>
<reference evidence="5 7" key="5">
    <citation type="journal article" date="2012" name="Curr. Microbiol.">
        <title>Re-annotation of two hyperthermophilic archaea Pyrococcus abyssi GE5 and Pyrococcus furiosus DSM 3638.</title>
        <authorList>
            <person name="Gao J."/>
            <person name="Wang J."/>
        </authorList>
    </citation>
    <scope>GENOME REANNOTATION</scope>
    <source>
        <strain evidence="5">GE5</strain>
        <strain evidence="7">GE5 / Orsay</strain>
    </source>
</reference>
<keyword evidence="5" id="KW-0418">Kinase</keyword>
<dbReference type="PANTHER" id="PTHR43693">
    <property type="entry name" value="PROTEIN PHOSPHATASE CHEZ"/>
    <property type="match status" value="1"/>
</dbReference>
<dbReference type="Gene3D" id="3.40.1550.10">
    <property type="entry name" value="CheC-like"/>
    <property type="match status" value="1"/>
</dbReference>
<sequence>MKKSELYKDIFKEASNIAMSHALTSLSQMIGGPIEMEAPDVEIVSRAEFLKLLAERGVSKGFTVMFDVTEGLSGLTILQFPKHSALNISAVLMGMEPGSMEELDEMGKSAIMEVGNILISAYTDILSNLIGEPVSLSPPKPAESLYDIEKELGRPDLRNVNSIVVFKSKFYKEDIGVESYFYLVPTPESFTKLVKKLEKQISEEVEANDEGN</sequence>